<evidence type="ECO:0000313" key="6">
    <source>
        <dbReference type="Proteomes" id="UP000632454"/>
    </source>
</evidence>
<dbReference type="InterPro" id="IPR036388">
    <property type="entry name" value="WH-like_DNA-bd_sf"/>
</dbReference>
<dbReference type="InterPro" id="IPR002577">
    <property type="entry name" value="HTH_HxlR"/>
</dbReference>
<evidence type="ECO:0000256" key="3">
    <source>
        <dbReference type="ARBA" id="ARBA00023163"/>
    </source>
</evidence>
<proteinExistence type="predicted"/>
<dbReference type="Gene3D" id="1.10.10.10">
    <property type="entry name" value="Winged helix-like DNA-binding domain superfamily/Winged helix DNA-binding domain"/>
    <property type="match status" value="1"/>
</dbReference>
<evidence type="ECO:0000259" key="4">
    <source>
        <dbReference type="PROSITE" id="PS51118"/>
    </source>
</evidence>
<keyword evidence="3" id="KW-0804">Transcription</keyword>
<dbReference type="RefSeq" id="WP_229704874.1">
    <property type="nucleotide sequence ID" value="NZ_BMCS01000001.1"/>
</dbReference>
<sequence length="136" mass="14999">MTSPGIPQVAAAPASMSALQRDCPARLLLDQIADKWTVLVICVLDEGPSRFNELRRRVDGISQKVLTSTLRGLERNGMIERTVATSGPVAVTYQLTSLGSSLYEPMLALYGWTTQHIETVVDAQDRFDQRSHIATR</sequence>
<gene>
    <name evidence="5" type="ORF">GCM10007298_07960</name>
</gene>
<dbReference type="Proteomes" id="UP000632454">
    <property type="component" value="Unassembled WGS sequence"/>
</dbReference>
<dbReference type="EMBL" id="BMCS01000001">
    <property type="protein sequence ID" value="GGF14361.1"/>
    <property type="molecule type" value="Genomic_DNA"/>
</dbReference>
<dbReference type="PANTHER" id="PTHR33204:SF39">
    <property type="entry name" value="TRANSCRIPTIONAL REGULATORY PROTEIN"/>
    <property type="match status" value="1"/>
</dbReference>
<comment type="caution">
    <text evidence="5">The sequence shown here is derived from an EMBL/GenBank/DDBJ whole genome shotgun (WGS) entry which is preliminary data.</text>
</comment>
<evidence type="ECO:0000313" key="5">
    <source>
        <dbReference type="EMBL" id="GGF14361.1"/>
    </source>
</evidence>
<protein>
    <recommendedName>
        <fullName evidence="4">HTH hxlR-type domain-containing protein</fullName>
    </recommendedName>
</protein>
<reference evidence="6" key="1">
    <citation type="journal article" date="2019" name="Int. J. Syst. Evol. Microbiol.">
        <title>The Global Catalogue of Microorganisms (GCM) 10K type strain sequencing project: providing services to taxonomists for standard genome sequencing and annotation.</title>
        <authorList>
            <consortium name="The Broad Institute Genomics Platform"/>
            <consortium name="The Broad Institute Genome Sequencing Center for Infectious Disease"/>
            <person name="Wu L."/>
            <person name="Ma J."/>
        </authorList>
    </citation>
    <scope>NUCLEOTIDE SEQUENCE [LARGE SCALE GENOMIC DNA]</scope>
    <source>
        <strain evidence="6">CCM 7855</strain>
    </source>
</reference>
<accession>A0ABQ1UAB3</accession>
<dbReference type="PROSITE" id="PS51118">
    <property type="entry name" value="HTH_HXLR"/>
    <property type="match status" value="1"/>
</dbReference>
<dbReference type="PANTHER" id="PTHR33204">
    <property type="entry name" value="TRANSCRIPTIONAL REGULATOR, MARR FAMILY"/>
    <property type="match status" value="1"/>
</dbReference>
<evidence type="ECO:0000256" key="2">
    <source>
        <dbReference type="ARBA" id="ARBA00023125"/>
    </source>
</evidence>
<evidence type="ECO:0000256" key="1">
    <source>
        <dbReference type="ARBA" id="ARBA00023015"/>
    </source>
</evidence>
<name>A0ABQ1UAB3_9NOCA</name>
<dbReference type="Pfam" id="PF01638">
    <property type="entry name" value="HxlR"/>
    <property type="match status" value="1"/>
</dbReference>
<keyword evidence="6" id="KW-1185">Reference proteome</keyword>
<dbReference type="InterPro" id="IPR036390">
    <property type="entry name" value="WH_DNA-bd_sf"/>
</dbReference>
<organism evidence="5 6">
    <name type="scientific">Williamsia phyllosphaerae</name>
    <dbReference type="NCBI Taxonomy" id="885042"/>
    <lineage>
        <taxon>Bacteria</taxon>
        <taxon>Bacillati</taxon>
        <taxon>Actinomycetota</taxon>
        <taxon>Actinomycetes</taxon>
        <taxon>Mycobacteriales</taxon>
        <taxon>Nocardiaceae</taxon>
        <taxon>Williamsia</taxon>
    </lineage>
</organism>
<keyword evidence="1" id="KW-0805">Transcription regulation</keyword>
<dbReference type="SUPFAM" id="SSF46785">
    <property type="entry name" value="Winged helix' DNA-binding domain"/>
    <property type="match status" value="1"/>
</dbReference>
<keyword evidence="2" id="KW-0238">DNA-binding</keyword>
<feature type="domain" description="HTH hxlR-type" evidence="4">
    <location>
        <begin position="23"/>
        <end position="121"/>
    </location>
</feature>